<comment type="caution">
    <text evidence="1">The sequence shown here is derived from an EMBL/GenBank/DDBJ whole genome shotgun (WGS) entry which is preliminary data.</text>
</comment>
<keyword evidence="2" id="KW-1185">Reference proteome</keyword>
<proteinExistence type="predicted"/>
<accession>A0ABQ0JGN2</accession>
<protein>
    <submittedName>
        <fullName evidence="1">Uncharacterized protein</fullName>
    </submittedName>
</protein>
<evidence type="ECO:0000313" key="1">
    <source>
        <dbReference type="EMBL" id="GAL27932.1"/>
    </source>
</evidence>
<organism evidence="1 2">
    <name type="scientific">Vibrio variabilis</name>
    <dbReference type="NCBI Taxonomy" id="990271"/>
    <lineage>
        <taxon>Bacteria</taxon>
        <taxon>Pseudomonadati</taxon>
        <taxon>Pseudomonadota</taxon>
        <taxon>Gammaproteobacteria</taxon>
        <taxon>Vibrionales</taxon>
        <taxon>Vibrionaceae</taxon>
        <taxon>Vibrio</taxon>
    </lineage>
</organism>
<gene>
    <name evidence="1" type="ORF">JCM19239_7993</name>
</gene>
<name>A0ABQ0JGN2_9VIBR</name>
<evidence type="ECO:0000313" key="2">
    <source>
        <dbReference type="Proteomes" id="UP000029223"/>
    </source>
</evidence>
<reference evidence="2" key="1">
    <citation type="submission" date="2014-09" db="EMBL/GenBank/DDBJ databases">
        <title>Vibrio variabilis JCM 19239. (C206) whole genome shotgun sequence.</title>
        <authorList>
            <person name="Sawabe T."/>
            <person name="Meirelles P."/>
            <person name="Nakanishi M."/>
            <person name="Sayaka M."/>
            <person name="Hattori M."/>
            <person name="Ohkuma M."/>
        </authorList>
    </citation>
    <scope>NUCLEOTIDE SEQUENCE [LARGE SCALE GENOMIC DNA]</scope>
    <source>
        <strain evidence="2">JCM 19239</strain>
    </source>
</reference>
<reference evidence="2" key="2">
    <citation type="submission" date="2014-09" db="EMBL/GenBank/DDBJ databases">
        <authorList>
            <consortium name="NBRP consortium"/>
            <person name="Sawabe T."/>
            <person name="Meirelles P."/>
            <person name="Nakanishi M."/>
            <person name="Sayaka M."/>
            <person name="Hattori M."/>
            <person name="Ohkuma M."/>
        </authorList>
    </citation>
    <scope>NUCLEOTIDE SEQUENCE [LARGE SCALE GENOMIC DNA]</scope>
    <source>
        <strain evidence="2">JCM 19239</strain>
    </source>
</reference>
<dbReference type="EMBL" id="BBMS01000035">
    <property type="protein sequence ID" value="GAL27932.1"/>
    <property type="molecule type" value="Genomic_DNA"/>
</dbReference>
<dbReference type="Proteomes" id="UP000029223">
    <property type="component" value="Unassembled WGS sequence"/>
</dbReference>
<sequence length="43" mass="4822">MEDEVTRSVSAQMSIESADTVNFDDFLSDYFAYLSPEQAQVAN</sequence>